<evidence type="ECO:0000313" key="1">
    <source>
        <dbReference type="EMBL" id="GEU43232.1"/>
    </source>
</evidence>
<gene>
    <name evidence="1" type="ORF">Tci_015210</name>
</gene>
<dbReference type="AlphaFoldDB" id="A0A6L2K366"/>
<accession>A0A6L2K366</accession>
<dbReference type="PANTHER" id="PTHR47150">
    <property type="entry name" value="OS12G0169200 PROTEIN"/>
    <property type="match status" value="1"/>
</dbReference>
<protein>
    <submittedName>
        <fullName evidence="1">Putative harbinger transposase-derived protein</fullName>
    </submittedName>
</protein>
<proteinExistence type="predicted"/>
<organism evidence="1">
    <name type="scientific">Tanacetum cinerariifolium</name>
    <name type="common">Dalmatian daisy</name>
    <name type="synonym">Chrysanthemum cinerariifolium</name>
    <dbReference type="NCBI Taxonomy" id="118510"/>
    <lineage>
        <taxon>Eukaryota</taxon>
        <taxon>Viridiplantae</taxon>
        <taxon>Streptophyta</taxon>
        <taxon>Embryophyta</taxon>
        <taxon>Tracheophyta</taxon>
        <taxon>Spermatophyta</taxon>
        <taxon>Magnoliopsida</taxon>
        <taxon>eudicotyledons</taxon>
        <taxon>Gunneridae</taxon>
        <taxon>Pentapetalae</taxon>
        <taxon>asterids</taxon>
        <taxon>campanulids</taxon>
        <taxon>Asterales</taxon>
        <taxon>Asteraceae</taxon>
        <taxon>Asteroideae</taxon>
        <taxon>Anthemideae</taxon>
        <taxon>Anthemidinae</taxon>
        <taxon>Tanacetum</taxon>
    </lineage>
</organism>
<dbReference type="EMBL" id="BKCJ010001680">
    <property type="protein sequence ID" value="GEU43232.1"/>
    <property type="molecule type" value="Genomic_DNA"/>
</dbReference>
<name>A0A6L2K366_TANCI</name>
<reference evidence="1" key="1">
    <citation type="journal article" date="2019" name="Sci. Rep.">
        <title>Draft genome of Tanacetum cinerariifolium, the natural source of mosquito coil.</title>
        <authorList>
            <person name="Yamashiro T."/>
            <person name="Shiraishi A."/>
            <person name="Satake H."/>
            <person name="Nakayama K."/>
        </authorList>
    </citation>
    <scope>NUCLEOTIDE SEQUENCE</scope>
</reference>
<dbReference type="PANTHER" id="PTHR47150:SF4">
    <property type="entry name" value="HARBINGER TRANSPOSASE-DERIVED PROTEIN-RELATED"/>
    <property type="match status" value="1"/>
</dbReference>
<sequence>MNLFVPMNQNDNDEERHPNAFEVDDETDVYFLEQAYAYHEHLQQEENPAVRQLAYDNTPDAFDEYLQMSEHTARDCLFHFNKCIIDLYTSKYLRKSTLKDVEKICTQHVDDHGFPRMLGSIDYQLMADRDWNDVYADPSRNMQRTWTERCEVQRWKAKELQDRETHISLQRNLIEHIWLNVKDEDEYEDEDEDEDF</sequence>
<comment type="caution">
    <text evidence="1">The sequence shown here is derived from an EMBL/GenBank/DDBJ whole genome shotgun (WGS) entry which is preliminary data.</text>
</comment>